<dbReference type="Proteomes" id="UP001500151">
    <property type="component" value="Unassembled WGS sequence"/>
</dbReference>
<feature type="transmembrane region" description="Helical" evidence="6">
    <location>
        <begin position="201"/>
        <end position="222"/>
    </location>
</feature>
<organism evidence="8 9">
    <name type="scientific">Streptomyces vastus</name>
    <dbReference type="NCBI Taxonomy" id="285451"/>
    <lineage>
        <taxon>Bacteria</taxon>
        <taxon>Bacillati</taxon>
        <taxon>Actinomycetota</taxon>
        <taxon>Actinomycetes</taxon>
        <taxon>Kitasatosporales</taxon>
        <taxon>Streptomycetaceae</taxon>
        <taxon>Streptomyces</taxon>
    </lineage>
</organism>
<dbReference type="EMBL" id="BAAASJ010000010">
    <property type="protein sequence ID" value="GAA2623422.1"/>
    <property type="molecule type" value="Genomic_DNA"/>
</dbReference>
<keyword evidence="2" id="KW-0964">Secreted</keyword>
<evidence type="ECO:0000313" key="8">
    <source>
        <dbReference type="EMBL" id="GAA2623422.1"/>
    </source>
</evidence>
<feature type="region of interest" description="Disordered" evidence="5">
    <location>
        <begin position="145"/>
        <end position="195"/>
    </location>
</feature>
<comment type="caution">
    <text evidence="8">The sequence shown here is derived from an EMBL/GenBank/DDBJ whole genome shotgun (WGS) entry which is preliminary data.</text>
</comment>
<evidence type="ECO:0000256" key="6">
    <source>
        <dbReference type="SAM" id="Phobius"/>
    </source>
</evidence>
<name>A0ABN3QD98_9ACTN</name>
<keyword evidence="6" id="KW-0472">Membrane</keyword>
<evidence type="ECO:0000256" key="2">
    <source>
        <dbReference type="ARBA" id="ARBA00022525"/>
    </source>
</evidence>
<evidence type="ECO:0000256" key="5">
    <source>
        <dbReference type="SAM" id="MobiDB-lite"/>
    </source>
</evidence>
<protein>
    <recommendedName>
        <fullName evidence="7">Gram-positive cocci surface proteins LPxTG domain-containing protein</fullName>
    </recommendedName>
</protein>
<reference evidence="8 9" key="1">
    <citation type="journal article" date="2019" name="Int. J. Syst. Evol. Microbiol.">
        <title>The Global Catalogue of Microorganisms (GCM) 10K type strain sequencing project: providing services to taxonomists for standard genome sequencing and annotation.</title>
        <authorList>
            <consortium name="The Broad Institute Genomics Platform"/>
            <consortium name="The Broad Institute Genome Sequencing Center for Infectious Disease"/>
            <person name="Wu L."/>
            <person name="Ma J."/>
        </authorList>
    </citation>
    <scope>NUCLEOTIDE SEQUENCE [LARGE SCALE GENOMIC DNA]</scope>
    <source>
        <strain evidence="8 9">JCM 4524</strain>
    </source>
</reference>
<gene>
    <name evidence="8" type="ORF">GCM10010307_08780</name>
</gene>
<sequence>MYEAGGGYQSWYLDLTNTTGETCRSIHPVIVLVDQKRVLEGGQVRLGFYEAEGAGARPSPVRFERSGEDENIGVFDDGDGGFPGFSVGAGKTLSVRVRLAVAEDAVPNDVVANAAVVQRHDDGDDGDWVGQSNDYRFRIVEEGTPQVPEDPSQLPQDPQDLQDLQDPQESPDGATPEPVPEKGLPFPDELAATGPASRRGLLGTAAGGLLLIGTGVAAMLMARRRR</sequence>
<evidence type="ECO:0000256" key="1">
    <source>
        <dbReference type="ARBA" id="ARBA00022512"/>
    </source>
</evidence>
<keyword evidence="6" id="KW-0812">Transmembrane</keyword>
<feature type="compositionally biased region" description="Low complexity" evidence="5">
    <location>
        <begin position="149"/>
        <end position="172"/>
    </location>
</feature>
<keyword evidence="3" id="KW-0732">Signal</keyword>
<proteinExistence type="predicted"/>
<evidence type="ECO:0000259" key="7">
    <source>
        <dbReference type="PROSITE" id="PS50847"/>
    </source>
</evidence>
<dbReference type="RefSeq" id="WP_344387587.1">
    <property type="nucleotide sequence ID" value="NZ_BAAASJ010000010.1"/>
</dbReference>
<feature type="domain" description="Gram-positive cocci surface proteins LPxTG" evidence="7">
    <location>
        <begin position="190"/>
        <end position="226"/>
    </location>
</feature>
<keyword evidence="4" id="KW-0572">Peptidoglycan-anchor</keyword>
<keyword evidence="9" id="KW-1185">Reference proteome</keyword>
<dbReference type="InterPro" id="IPR019931">
    <property type="entry name" value="LPXTG_anchor"/>
</dbReference>
<keyword evidence="1" id="KW-0134">Cell wall</keyword>
<evidence type="ECO:0000256" key="4">
    <source>
        <dbReference type="ARBA" id="ARBA00023088"/>
    </source>
</evidence>
<dbReference type="PROSITE" id="PS50847">
    <property type="entry name" value="GRAM_POS_ANCHORING"/>
    <property type="match status" value="1"/>
</dbReference>
<accession>A0ABN3QD98</accession>
<evidence type="ECO:0000256" key="3">
    <source>
        <dbReference type="ARBA" id="ARBA00022729"/>
    </source>
</evidence>
<keyword evidence="6" id="KW-1133">Transmembrane helix</keyword>
<evidence type="ECO:0000313" key="9">
    <source>
        <dbReference type="Proteomes" id="UP001500151"/>
    </source>
</evidence>